<dbReference type="GO" id="GO:0046557">
    <property type="term" value="F:glucan endo-1,6-beta-glucosidase activity"/>
    <property type="evidence" value="ECO:0007669"/>
    <property type="project" value="TreeGrafter"/>
</dbReference>
<dbReference type="Pfam" id="PF00150">
    <property type="entry name" value="Cellulase"/>
    <property type="match status" value="1"/>
</dbReference>
<gene>
    <name evidence="6" type="ORF">BDA99DRAFT_473967</name>
</gene>
<sequence length="527" mass="59236">MAKHLKSIFKKIEHMGGPDPLPPSSNIPPPPQFDAFDPVVSEVYRHRKQVGVNLGCLFCLEGWLAPPSLKSSGIRHDWDSEIDYLEACESREIARDSLEQHWKSYITEQDFEYLASTGINAVRLPIGYWAAADQEDLTGPFKKFQGVYDAAWNYFLIVIHNAAKYNIGVLVDLHGAPGGQNCDSHSGASSGQAQLFTMLGSHNQSITLKVLLKLATTLAPINNVIGLELLNEPQDDASLPGFYLDVIRNIRQATPNIRLPIYIGDAWNVDKYSEFLAKHQAELDFCVLDTHQYFCHMPADHAKTAEQHTKHLTTGLKSKLSTASQRIRGNMVVGEWSVVLNGKSIPKGQHDGQVMKEFGCAEMQVWNETCAGQFYWTYKTADDGWYWSFIYCIKNNIMPQPVPGGGFITQQNEHVIQSIQEQKESSLNGAFNSHVNYWSQQKNQHVVDNAWRFQEGFRTGYDVALRFIQGFKSHVGFIGQLAHEYAQQHCNQDQNKQDASANAWQFEHGFSQAIGTVNKALKQAGMI</sequence>
<dbReference type="GO" id="GO:0005576">
    <property type="term" value="C:extracellular region"/>
    <property type="evidence" value="ECO:0007669"/>
    <property type="project" value="TreeGrafter"/>
</dbReference>
<dbReference type="GO" id="GO:0009251">
    <property type="term" value="P:glucan catabolic process"/>
    <property type="evidence" value="ECO:0007669"/>
    <property type="project" value="TreeGrafter"/>
</dbReference>
<keyword evidence="3 4" id="KW-0326">Glycosidase</keyword>
<evidence type="ECO:0000256" key="3">
    <source>
        <dbReference type="ARBA" id="ARBA00023295"/>
    </source>
</evidence>
<dbReference type="Proteomes" id="UP001209540">
    <property type="component" value="Unassembled WGS sequence"/>
</dbReference>
<evidence type="ECO:0000256" key="2">
    <source>
        <dbReference type="ARBA" id="ARBA00022801"/>
    </source>
</evidence>
<keyword evidence="7" id="KW-1185">Reference proteome</keyword>
<protein>
    <submittedName>
        <fullName evidence="6">Glycoside hydrolase superfamily</fullName>
    </submittedName>
</protein>
<comment type="caution">
    <text evidence="6">The sequence shown here is derived from an EMBL/GenBank/DDBJ whole genome shotgun (WGS) entry which is preliminary data.</text>
</comment>
<evidence type="ECO:0000256" key="4">
    <source>
        <dbReference type="RuleBase" id="RU361153"/>
    </source>
</evidence>
<comment type="similarity">
    <text evidence="1 4">Belongs to the glycosyl hydrolase 5 (cellulase A) family.</text>
</comment>
<organism evidence="6 7">
    <name type="scientific">Phascolomyces articulosus</name>
    <dbReference type="NCBI Taxonomy" id="60185"/>
    <lineage>
        <taxon>Eukaryota</taxon>
        <taxon>Fungi</taxon>
        <taxon>Fungi incertae sedis</taxon>
        <taxon>Mucoromycota</taxon>
        <taxon>Mucoromycotina</taxon>
        <taxon>Mucoromycetes</taxon>
        <taxon>Mucorales</taxon>
        <taxon>Lichtheimiaceae</taxon>
        <taxon>Phascolomyces</taxon>
    </lineage>
</organism>
<reference evidence="6" key="2">
    <citation type="submission" date="2023-02" db="EMBL/GenBank/DDBJ databases">
        <authorList>
            <consortium name="DOE Joint Genome Institute"/>
            <person name="Mondo S.J."/>
            <person name="Chang Y."/>
            <person name="Wang Y."/>
            <person name="Ahrendt S."/>
            <person name="Andreopoulos W."/>
            <person name="Barry K."/>
            <person name="Beard J."/>
            <person name="Benny G.L."/>
            <person name="Blankenship S."/>
            <person name="Bonito G."/>
            <person name="Cuomo C."/>
            <person name="Desiro A."/>
            <person name="Gervers K.A."/>
            <person name="Hundley H."/>
            <person name="Kuo A."/>
            <person name="LaButti K."/>
            <person name="Lang B.F."/>
            <person name="Lipzen A."/>
            <person name="O'Donnell K."/>
            <person name="Pangilinan J."/>
            <person name="Reynolds N."/>
            <person name="Sandor L."/>
            <person name="Smith M.W."/>
            <person name="Tsang A."/>
            <person name="Grigoriev I.V."/>
            <person name="Stajich J.E."/>
            <person name="Spatafora J.W."/>
        </authorList>
    </citation>
    <scope>NUCLEOTIDE SEQUENCE</scope>
    <source>
        <strain evidence="6">RSA 2281</strain>
    </source>
</reference>
<dbReference type="InterPro" id="IPR001547">
    <property type="entry name" value="Glyco_hydro_5"/>
</dbReference>
<dbReference type="AlphaFoldDB" id="A0AAD5L020"/>
<evidence type="ECO:0000256" key="1">
    <source>
        <dbReference type="ARBA" id="ARBA00005641"/>
    </source>
</evidence>
<proteinExistence type="inferred from homology"/>
<dbReference type="SUPFAM" id="SSF51445">
    <property type="entry name" value="(Trans)glycosidases"/>
    <property type="match status" value="1"/>
</dbReference>
<keyword evidence="2 4" id="KW-0378">Hydrolase</keyword>
<evidence type="ECO:0000313" key="7">
    <source>
        <dbReference type="Proteomes" id="UP001209540"/>
    </source>
</evidence>
<dbReference type="InterPro" id="IPR017853">
    <property type="entry name" value="GH"/>
</dbReference>
<dbReference type="PANTHER" id="PTHR31297:SF43">
    <property type="entry name" value="GLUCAN 1,3-BETA-GLUCOSIDASE 3"/>
    <property type="match status" value="1"/>
</dbReference>
<dbReference type="EMBL" id="JAIXMP010000001">
    <property type="protein sequence ID" value="KAI9278702.1"/>
    <property type="molecule type" value="Genomic_DNA"/>
</dbReference>
<dbReference type="PANTHER" id="PTHR31297">
    <property type="entry name" value="GLUCAN ENDO-1,6-BETA-GLUCOSIDASE B"/>
    <property type="match status" value="1"/>
</dbReference>
<dbReference type="Gene3D" id="3.20.20.80">
    <property type="entry name" value="Glycosidases"/>
    <property type="match status" value="1"/>
</dbReference>
<accession>A0AAD5L020</accession>
<feature type="domain" description="Glycoside hydrolase family 5" evidence="5">
    <location>
        <begin position="97"/>
        <end position="380"/>
    </location>
</feature>
<evidence type="ECO:0000259" key="5">
    <source>
        <dbReference type="Pfam" id="PF00150"/>
    </source>
</evidence>
<dbReference type="GO" id="GO:0009986">
    <property type="term" value="C:cell surface"/>
    <property type="evidence" value="ECO:0007669"/>
    <property type="project" value="TreeGrafter"/>
</dbReference>
<evidence type="ECO:0000313" key="6">
    <source>
        <dbReference type="EMBL" id="KAI9278702.1"/>
    </source>
</evidence>
<dbReference type="InterPro" id="IPR050386">
    <property type="entry name" value="Glycosyl_hydrolase_5"/>
</dbReference>
<reference evidence="6" key="1">
    <citation type="journal article" date="2022" name="IScience">
        <title>Evolution of zygomycete secretomes and the origins of terrestrial fungal ecologies.</title>
        <authorList>
            <person name="Chang Y."/>
            <person name="Wang Y."/>
            <person name="Mondo S."/>
            <person name="Ahrendt S."/>
            <person name="Andreopoulos W."/>
            <person name="Barry K."/>
            <person name="Beard J."/>
            <person name="Benny G.L."/>
            <person name="Blankenship S."/>
            <person name="Bonito G."/>
            <person name="Cuomo C."/>
            <person name="Desiro A."/>
            <person name="Gervers K.A."/>
            <person name="Hundley H."/>
            <person name="Kuo A."/>
            <person name="LaButti K."/>
            <person name="Lang B.F."/>
            <person name="Lipzen A."/>
            <person name="O'Donnell K."/>
            <person name="Pangilinan J."/>
            <person name="Reynolds N."/>
            <person name="Sandor L."/>
            <person name="Smith M.E."/>
            <person name="Tsang A."/>
            <person name="Grigoriev I.V."/>
            <person name="Stajich J.E."/>
            <person name="Spatafora J.W."/>
        </authorList>
    </citation>
    <scope>NUCLEOTIDE SEQUENCE</scope>
    <source>
        <strain evidence="6">RSA 2281</strain>
    </source>
</reference>
<name>A0AAD5L020_9FUNG</name>